<keyword evidence="4 5" id="KW-1015">Disulfide bond</keyword>
<keyword evidence="3" id="KW-0964">Secreted</keyword>
<dbReference type="PIRSF" id="PIRSF002703">
    <property type="entry name" value="Thaumatin"/>
    <property type="match status" value="1"/>
</dbReference>
<dbReference type="GO" id="GO:0005576">
    <property type="term" value="C:extracellular region"/>
    <property type="evidence" value="ECO:0007669"/>
    <property type="project" value="UniProtKB-SubCell"/>
</dbReference>
<accession>A0A1Q3CZP4</accession>
<evidence type="ECO:0000256" key="3">
    <source>
        <dbReference type="ARBA" id="ARBA00022525"/>
    </source>
</evidence>
<sequence length="297" mass="31560">FTLQNRCGETIWPGILANAGRPQLMGGGLQLNPGQIINVGAPTGWSGRIWGRRGCTFNQSGRGSCITGDCGGVLKCAGTGTDAAIFTLQNRCRETIWPGILATLGKPQLMGGGFRLNPGQTINVGAPTGWSGRIWGRRGCSFDQSGRGSCVSGDCGGVLKCSGVGGVPPATLAEFTLNSPLDYYDMSLVDGFNLLMSIIPSNGSCKRIGCRSDVNQHCPAGLQVKRNNRVVACKSACFAFNQPQYCCTGAYGNPNTCKPTNYSKIFKDCCPSAYSYAYDDRTSLFTCNGANYLIRFC</sequence>
<feature type="disulfide bond" evidence="5">
    <location>
        <begin position="92"/>
        <end position="297"/>
    </location>
</feature>
<organism evidence="6 7">
    <name type="scientific">Cephalotus follicularis</name>
    <name type="common">Albany pitcher plant</name>
    <dbReference type="NCBI Taxonomy" id="3775"/>
    <lineage>
        <taxon>Eukaryota</taxon>
        <taxon>Viridiplantae</taxon>
        <taxon>Streptophyta</taxon>
        <taxon>Embryophyta</taxon>
        <taxon>Tracheophyta</taxon>
        <taxon>Spermatophyta</taxon>
        <taxon>Magnoliopsida</taxon>
        <taxon>eudicotyledons</taxon>
        <taxon>Gunneridae</taxon>
        <taxon>Pentapetalae</taxon>
        <taxon>rosids</taxon>
        <taxon>fabids</taxon>
        <taxon>Oxalidales</taxon>
        <taxon>Cephalotaceae</taxon>
        <taxon>Cephalotus</taxon>
    </lineage>
</organism>
<dbReference type="InParanoid" id="A0A1Q3CZP4"/>
<dbReference type="PANTHER" id="PTHR31048">
    <property type="entry name" value="OS03G0233200 PROTEIN"/>
    <property type="match status" value="1"/>
</dbReference>
<feature type="disulfide bond" evidence="5">
    <location>
        <begin position="140"/>
        <end position="150"/>
    </location>
</feature>
<dbReference type="STRING" id="3775.A0A1Q3CZP4"/>
<dbReference type="Proteomes" id="UP000187406">
    <property type="component" value="Unassembled WGS sequence"/>
</dbReference>
<dbReference type="CDD" id="cd09218">
    <property type="entry name" value="TLP-PA"/>
    <property type="match status" value="1"/>
</dbReference>
<reference evidence="7" key="1">
    <citation type="submission" date="2016-04" db="EMBL/GenBank/DDBJ databases">
        <title>Cephalotus genome sequencing.</title>
        <authorList>
            <person name="Fukushima K."/>
            <person name="Hasebe M."/>
            <person name="Fang X."/>
        </authorList>
    </citation>
    <scope>NUCLEOTIDE SEQUENCE [LARGE SCALE GENOMIC DNA]</scope>
    <source>
        <strain evidence="7">cv. St1</strain>
    </source>
</reference>
<dbReference type="EMBL" id="BDDD01003642">
    <property type="protein sequence ID" value="GAV85684.1"/>
    <property type="molecule type" value="Genomic_DNA"/>
</dbReference>
<dbReference type="PRINTS" id="PR00347">
    <property type="entry name" value="THAUMATIN"/>
</dbReference>
<feature type="non-terminal residue" evidence="6">
    <location>
        <position position="297"/>
    </location>
</feature>
<feature type="disulfide bond" evidence="5">
    <location>
        <begin position="155"/>
        <end position="161"/>
    </location>
</feature>
<feature type="non-terminal residue" evidence="6">
    <location>
        <position position="1"/>
    </location>
</feature>
<evidence type="ECO:0000256" key="5">
    <source>
        <dbReference type="PIRSR" id="PIRSR002703-1"/>
    </source>
</evidence>
<evidence type="ECO:0000313" key="6">
    <source>
        <dbReference type="EMBL" id="GAV85684.1"/>
    </source>
</evidence>
<dbReference type="Pfam" id="PF00314">
    <property type="entry name" value="Thaumatin"/>
    <property type="match status" value="2"/>
</dbReference>
<comment type="caution">
    <text evidence="6">The sequence shown here is derived from an EMBL/GenBank/DDBJ whole genome shotgun (WGS) entry which is preliminary data.</text>
</comment>
<dbReference type="InterPro" id="IPR001938">
    <property type="entry name" value="Thaumatin"/>
</dbReference>
<keyword evidence="7" id="KW-1185">Reference proteome</keyword>
<dbReference type="AlphaFoldDB" id="A0A1Q3CZP4"/>
<dbReference type="Gene3D" id="2.60.110.10">
    <property type="entry name" value="Thaumatin"/>
    <property type="match status" value="2"/>
</dbReference>
<comment type="subcellular location">
    <subcellularLocation>
        <location evidence="1">Secreted</location>
    </subcellularLocation>
</comment>
<dbReference type="InterPro" id="IPR037176">
    <property type="entry name" value="Osmotin/thaumatin-like_sf"/>
</dbReference>
<name>A0A1Q3CZP4_CEPFO</name>
<proteinExistence type="inferred from homology"/>
<feature type="disulfide bond" evidence="5">
    <location>
        <begin position="237"/>
        <end position="246"/>
    </location>
</feature>
<feature type="disulfide bond" evidence="5">
    <location>
        <begin position="247"/>
        <end position="257"/>
    </location>
</feature>
<evidence type="ECO:0000256" key="4">
    <source>
        <dbReference type="ARBA" id="ARBA00023157"/>
    </source>
</evidence>
<dbReference type="PROSITE" id="PS00316">
    <property type="entry name" value="THAUMATIN_1"/>
    <property type="match status" value="1"/>
</dbReference>
<evidence type="ECO:0000313" key="7">
    <source>
        <dbReference type="Proteomes" id="UP000187406"/>
    </source>
</evidence>
<dbReference type="InterPro" id="IPR017949">
    <property type="entry name" value="Thaumatin_CS"/>
</dbReference>
<protein>
    <submittedName>
        <fullName evidence="6">Thaumatin domain-containing protein</fullName>
    </submittedName>
</protein>
<feature type="disulfide bond" evidence="5">
    <location>
        <begin position="218"/>
        <end position="233"/>
    </location>
</feature>
<dbReference type="SUPFAM" id="SSF49870">
    <property type="entry name" value="Osmotin, thaumatin-like protein"/>
    <property type="match status" value="2"/>
</dbReference>
<gene>
    <name evidence="6" type="ORF">CFOL_v3_29118</name>
</gene>
<dbReference type="PROSITE" id="PS51367">
    <property type="entry name" value="THAUMATIN_2"/>
    <property type="match status" value="2"/>
</dbReference>
<dbReference type="FunFam" id="2.60.110.10:FF:000002">
    <property type="entry name" value="Thaumatin-like protein 1a"/>
    <property type="match status" value="1"/>
</dbReference>
<dbReference type="OrthoDB" id="430315at2759"/>
<feature type="disulfide bond" evidence="5">
    <location>
        <begin position="205"/>
        <end position="287"/>
    </location>
</feature>
<feature type="disulfide bond" evidence="5">
    <location>
        <begin position="210"/>
        <end position="270"/>
    </location>
</feature>
<evidence type="ECO:0000256" key="1">
    <source>
        <dbReference type="ARBA" id="ARBA00004613"/>
    </source>
</evidence>
<evidence type="ECO:0000256" key="2">
    <source>
        <dbReference type="ARBA" id="ARBA00010607"/>
    </source>
</evidence>
<dbReference type="SMART" id="SM00205">
    <property type="entry name" value="THN"/>
    <property type="match status" value="1"/>
</dbReference>
<comment type="similarity">
    <text evidence="2">Belongs to the thaumatin family.</text>
</comment>